<feature type="compositionally biased region" description="Low complexity" evidence="1">
    <location>
        <begin position="535"/>
        <end position="554"/>
    </location>
</feature>
<feature type="compositionally biased region" description="Polar residues" evidence="1">
    <location>
        <begin position="312"/>
        <end position="322"/>
    </location>
</feature>
<organism evidence="2 3">
    <name type="scientific">Sordaria brevicollis</name>
    <dbReference type="NCBI Taxonomy" id="83679"/>
    <lineage>
        <taxon>Eukaryota</taxon>
        <taxon>Fungi</taxon>
        <taxon>Dikarya</taxon>
        <taxon>Ascomycota</taxon>
        <taxon>Pezizomycotina</taxon>
        <taxon>Sordariomycetes</taxon>
        <taxon>Sordariomycetidae</taxon>
        <taxon>Sordariales</taxon>
        <taxon>Sordariaceae</taxon>
        <taxon>Sordaria</taxon>
    </lineage>
</organism>
<protein>
    <submittedName>
        <fullName evidence="2">Uncharacterized protein</fullName>
    </submittedName>
</protein>
<evidence type="ECO:0000313" key="2">
    <source>
        <dbReference type="EMBL" id="KAK3399471.1"/>
    </source>
</evidence>
<sequence length="697" mass="76069">MSVRSFTESECAVVGVDESPGSSKHTSNARKNQENDTTETKANQTRRRQPTPYPIDVERFRHEGVSQPAPKPHEQQSSLTPSRNRVPTPHPRVSDDKKEDRNVHWAKPLKQKPPKEKKEPLPEPVSTKSAMKKRETKQKGMKSMVQEEDQRKQVPEAQPAQDIELTAQNPHKAQVPDRQRRSSIPLPKRVISKPIAKPLEAPKSAASPLIPEPATRKTRIPILSSASAKEIMIKTKQSAARDFSFDVNKPEVLPVHEEAPSKTTEPTTARDFSFVKEPEVLSLQKNPSTNKTKSTTPRDFSFVSQPEVLSVGRQQASISSGTIKARDFSFHPGPEALSVGREQPSEKAKPATTRDFSFVTHPEVLSVQKERASVQTKADPLPSQSSSYLQAKPKRCGAKRPIAVKPERRQPETQDRSANKDSSDASASSQAAKVTVPGASVTRPTSNQSFNAVKSFWAKETASDTSGATTSKLANTDMKQVDGMAPPAKLLTAPAPARVSSFQSVKSFWSGLDSSSRVAVVDGSSSQCTTPGFPSSRSSSSASSKTSIASAVSSDVVNGDDRSEEKKGTREDDMAVPVSMSALSSGMEKIDLNNKRHVSIYTITSDADTVADSSKPTAPSTLESESIPSIESDIWNEIMDFCASESSLDLSLSIGKAQERDDDYDERLLEEMKLLVGEFGMVALVEEENDRAIVKEE</sequence>
<reference evidence="2" key="2">
    <citation type="submission" date="2023-07" db="EMBL/GenBank/DDBJ databases">
        <authorList>
            <consortium name="Lawrence Berkeley National Laboratory"/>
            <person name="Haridas S."/>
            <person name="Hensen N."/>
            <person name="Bonometti L."/>
            <person name="Westerberg I."/>
            <person name="Brannstrom I.O."/>
            <person name="Guillou S."/>
            <person name="Cros-Aarteil S."/>
            <person name="Calhoun S."/>
            <person name="Kuo A."/>
            <person name="Mondo S."/>
            <person name="Pangilinan J."/>
            <person name="Riley R."/>
            <person name="LaButti K."/>
            <person name="Andreopoulos B."/>
            <person name="Lipzen A."/>
            <person name="Chen C."/>
            <person name="Yanf M."/>
            <person name="Daum C."/>
            <person name="Ng V."/>
            <person name="Clum A."/>
            <person name="Steindorff A."/>
            <person name="Ohm R."/>
            <person name="Martin F."/>
            <person name="Silar P."/>
            <person name="Natvig D."/>
            <person name="Lalanne C."/>
            <person name="Gautier V."/>
            <person name="Ament-velasquez S.L."/>
            <person name="Kruys A."/>
            <person name="Hutchinson M.I."/>
            <person name="Powell A.J."/>
            <person name="Barry K."/>
            <person name="Miller A.N."/>
            <person name="Grigoriev I.V."/>
            <person name="Debuchy R."/>
            <person name="Gladieux P."/>
            <person name="Thoren M.H."/>
            <person name="Johannesson H."/>
        </authorList>
    </citation>
    <scope>NUCLEOTIDE SEQUENCE</scope>
    <source>
        <strain evidence="2">FGSC 1904</strain>
    </source>
</reference>
<accession>A0AAE0UCT3</accession>
<evidence type="ECO:0000256" key="1">
    <source>
        <dbReference type="SAM" id="MobiDB-lite"/>
    </source>
</evidence>
<feature type="compositionally biased region" description="Polar residues" evidence="1">
    <location>
        <begin position="520"/>
        <end position="533"/>
    </location>
</feature>
<feature type="region of interest" description="Disordered" evidence="1">
    <location>
        <begin position="281"/>
        <end position="447"/>
    </location>
</feature>
<feature type="compositionally biased region" description="Basic and acidic residues" evidence="1">
    <location>
        <begin position="405"/>
        <end position="423"/>
    </location>
</feature>
<feature type="compositionally biased region" description="Basic and acidic residues" evidence="1">
    <location>
        <begin position="92"/>
        <end position="103"/>
    </location>
</feature>
<evidence type="ECO:0000313" key="3">
    <source>
        <dbReference type="Proteomes" id="UP001281003"/>
    </source>
</evidence>
<feature type="compositionally biased region" description="Basic and acidic residues" evidence="1">
    <location>
        <begin position="559"/>
        <end position="573"/>
    </location>
</feature>
<feature type="compositionally biased region" description="Low complexity" evidence="1">
    <location>
        <begin position="424"/>
        <end position="433"/>
    </location>
</feature>
<dbReference type="AlphaFoldDB" id="A0AAE0UCT3"/>
<name>A0AAE0UCT3_SORBR</name>
<keyword evidence="3" id="KW-1185">Reference proteome</keyword>
<feature type="compositionally biased region" description="Polar residues" evidence="1">
    <location>
        <begin position="463"/>
        <end position="478"/>
    </location>
</feature>
<dbReference type="EMBL" id="JAUTDP010000005">
    <property type="protein sequence ID" value="KAK3399471.1"/>
    <property type="molecule type" value="Genomic_DNA"/>
</dbReference>
<dbReference type="Proteomes" id="UP001281003">
    <property type="component" value="Unassembled WGS sequence"/>
</dbReference>
<feature type="compositionally biased region" description="Polar residues" evidence="1">
    <location>
        <begin position="75"/>
        <end position="85"/>
    </location>
</feature>
<reference evidence="2" key="1">
    <citation type="journal article" date="2023" name="Mol. Phylogenet. Evol.">
        <title>Genome-scale phylogeny and comparative genomics of the fungal order Sordariales.</title>
        <authorList>
            <person name="Hensen N."/>
            <person name="Bonometti L."/>
            <person name="Westerberg I."/>
            <person name="Brannstrom I.O."/>
            <person name="Guillou S."/>
            <person name="Cros-Aarteil S."/>
            <person name="Calhoun S."/>
            <person name="Haridas S."/>
            <person name="Kuo A."/>
            <person name="Mondo S."/>
            <person name="Pangilinan J."/>
            <person name="Riley R."/>
            <person name="LaButti K."/>
            <person name="Andreopoulos B."/>
            <person name="Lipzen A."/>
            <person name="Chen C."/>
            <person name="Yan M."/>
            <person name="Daum C."/>
            <person name="Ng V."/>
            <person name="Clum A."/>
            <person name="Steindorff A."/>
            <person name="Ohm R.A."/>
            <person name="Martin F."/>
            <person name="Silar P."/>
            <person name="Natvig D.O."/>
            <person name="Lalanne C."/>
            <person name="Gautier V."/>
            <person name="Ament-Velasquez S.L."/>
            <person name="Kruys A."/>
            <person name="Hutchinson M.I."/>
            <person name="Powell A.J."/>
            <person name="Barry K."/>
            <person name="Miller A.N."/>
            <person name="Grigoriev I.V."/>
            <person name="Debuchy R."/>
            <person name="Gladieux P."/>
            <person name="Hiltunen Thoren M."/>
            <person name="Johannesson H."/>
        </authorList>
    </citation>
    <scope>NUCLEOTIDE SEQUENCE</scope>
    <source>
        <strain evidence="2">FGSC 1904</strain>
    </source>
</reference>
<feature type="region of interest" description="Disordered" evidence="1">
    <location>
        <begin position="459"/>
        <end position="480"/>
    </location>
</feature>
<feature type="compositionally biased region" description="Polar residues" evidence="1">
    <location>
        <begin position="20"/>
        <end position="30"/>
    </location>
</feature>
<comment type="caution">
    <text evidence="2">The sequence shown here is derived from an EMBL/GenBank/DDBJ whole genome shotgun (WGS) entry which is preliminary data.</text>
</comment>
<proteinExistence type="predicted"/>
<feature type="compositionally biased region" description="Low complexity" evidence="1">
    <location>
        <begin position="285"/>
        <end position="297"/>
    </location>
</feature>
<feature type="compositionally biased region" description="Basic residues" evidence="1">
    <location>
        <begin position="130"/>
        <end position="140"/>
    </location>
</feature>
<feature type="region of interest" description="Disordered" evidence="1">
    <location>
        <begin position="1"/>
        <end position="213"/>
    </location>
</feature>
<feature type="region of interest" description="Disordered" evidence="1">
    <location>
        <begin position="520"/>
        <end position="575"/>
    </location>
</feature>
<gene>
    <name evidence="2" type="ORF">B0T20DRAFT_506660</name>
</gene>